<name>A0ABP0E2R7_9PEZI</name>
<dbReference type="EMBL" id="CAWUON010000163">
    <property type="protein sequence ID" value="CAK7274878.1"/>
    <property type="molecule type" value="Genomic_DNA"/>
</dbReference>
<evidence type="ECO:0000313" key="4">
    <source>
        <dbReference type="Proteomes" id="UP001642502"/>
    </source>
</evidence>
<feature type="compositionally biased region" description="Low complexity" evidence="1">
    <location>
        <begin position="978"/>
        <end position="990"/>
    </location>
</feature>
<feature type="compositionally biased region" description="Low complexity" evidence="1">
    <location>
        <begin position="867"/>
        <end position="881"/>
    </location>
</feature>
<feature type="compositionally biased region" description="Polar residues" evidence="1">
    <location>
        <begin position="1057"/>
        <end position="1072"/>
    </location>
</feature>
<dbReference type="CDD" id="cd09998">
    <property type="entry name" value="HDAC_Hos3"/>
    <property type="match status" value="1"/>
</dbReference>
<feature type="region of interest" description="Disordered" evidence="1">
    <location>
        <begin position="1100"/>
        <end position="1130"/>
    </location>
</feature>
<feature type="region of interest" description="Disordered" evidence="1">
    <location>
        <begin position="1035"/>
        <end position="1088"/>
    </location>
</feature>
<dbReference type="InterPro" id="IPR037138">
    <property type="entry name" value="His_deacetylse_dom_sf"/>
</dbReference>
<protein>
    <submittedName>
        <fullName evidence="3">Histone deacetylase</fullName>
        <ecNumber evidence="3">3.5.1.98</ecNumber>
    </submittedName>
</protein>
<keyword evidence="4" id="KW-1185">Reference proteome</keyword>
<accession>A0ABP0E2R7</accession>
<dbReference type="InterPro" id="IPR023696">
    <property type="entry name" value="Ureohydrolase_dom_sf"/>
</dbReference>
<feature type="compositionally biased region" description="Polar residues" evidence="1">
    <location>
        <begin position="58"/>
        <end position="80"/>
    </location>
</feature>
<feature type="compositionally biased region" description="Basic and acidic residues" evidence="1">
    <location>
        <begin position="843"/>
        <end position="855"/>
    </location>
</feature>
<reference evidence="3 4" key="1">
    <citation type="submission" date="2024-01" db="EMBL/GenBank/DDBJ databases">
        <authorList>
            <person name="Allen C."/>
            <person name="Tagirdzhanova G."/>
        </authorList>
    </citation>
    <scope>NUCLEOTIDE SEQUENCE [LARGE SCALE GENOMIC DNA]</scope>
    <source>
        <strain evidence="3 4">CBS 119000</strain>
    </source>
</reference>
<feature type="region of interest" description="Disordered" evidence="1">
    <location>
        <begin position="1"/>
        <end position="184"/>
    </location>
</feature>
<feature type="region of interest" description="Disordered" evidence="1">
    <location>
        <begin position="1182"/>
        <end position="1317"/>
    </location>
</feature>
<evidence type="ECO:0000259" key="2">
    <source>
        <dbReference type="Pfam" id="PF00850"/>
    </source>
</evidence>
<keyword evidence="3" id="KW-0378">Hydrolase</keyword>
<feature type="region of interest" description="Disordered" evidence="1">
    <location>
        <begin position="728"/>
        <end position="756"/>
    </location>
</feature>
<evidence type="ECO:0000256" key="1">
    <source>
        <dbReference type="SAM" id="MobiDB-lite"/>
    </source>
</evidence>
<dbReference type="GO" id="GO:0141221">
    <property type="term" value="F:histone deacetylase activity, hydrolytic mechanism"/>
    <property type="evidence" value="ECO:0007669"/>
    <property type="project" value="UniProtKB-EC"/>
</dbReference>
<dbReference type="PRINTS" id="PR01270">
    <property type="entry name" value="HDASUPER"/>
</dbReference>
<feature type="compositionally biased region" description="Polar residues" evidence="1">
    <location>
        <begin position="1182"/>
        <end position="1216"/>
    </location>
</feature>
<feature type="compositionally biased region" description="Basic and acidic residues" evidence="1">
    <location>
        <begin position="1038"/>
        <end position="1052"/>
    </location>
</feature>
<dbReference type="PANTHER" id="PTHR47558">
    <property type="entry name" value="HISTONE DEACETYLASE HOS3"/>
    <property type="match status" value="1"/>
</dbReference>
<dbReference type="PANTHER" id="PTHR47558:SF1">
    <property type="entry name" value="HISTONE DEACETYLASE HOS3"/>
    <property type="match status" value="1"/>
</dbReference>
<feature type="compositionally biased region" description="Low complexity" evidence="1">
    <location>
        <begin position="42"/>
        <end position="57"/>
    </location>
</feature>
<feature type="region of interest" description="Disordered" evidence="1">
    <location>
        <begin position="683"/>
        <end position="711"/>
    </location>
</feature>
<dbReference type="InterPro" id="IPR000286">
    <property type="entry name" value="HDACs"/>
</dbReference>
<feature type="compositionally biased region" description="Pro residues" evidence="1">
    <location>
        <begin position="1218"/>
        <end position="1232"/>
    </location>
</feature>
<dbReference type="Pfam" id="PF00850">
    <property type="entry name" value="Hist_deacetyl"/>
    <property type="match status" value="1"/>
</dbReference>
<dbReference type="InterPro" id="IPR023801">
    <property type="entry name" value="His_deacetylse_dom"/>
</dbReference>
<feature type="compositionally biased region" description="Basic and acidic residues" evidence="1">
    <location>
        <begin position="18"/>
        <end position="29"/>
    </location>
</feature>
<dbReference type="SUPFAM" id="SSF52768">
    <property type="entry name" value="Arginase/deacetylase"/>
    <property type="match status" value="1"/>
</dbReference>
<gene>
    <name evidence="3" type="primary">HOS3</name>
    <name evidence="3" type="ORF">SEPCBS119000_006399</name>
</gene>
<dbReference type="Gene3D" id="3.40.800.20">
    <property type="entry name" value="Histone deacetylase domain"/>
    <property type="match status" value="1"/>
</dbReference>
<evidence type="ECO:0000313" key="3">
    <source>
        <dbReference type="EMBL" id="CAK7274878.1"/>
    </source>
</evidence>
<feature type="region of interest" description="Disordered" evidence="1">
    <location>
        <begin position="965"/>
        <end position="1004"/>
    </location>
</feature>
<feature type="compositionally biased region" description="Low complexity" evidence="1">
    <location>
        <begin position="1249"/>
        <end position="1267"/>
    </location>
</feature>
<dbReference type="EC" id="3.5.1.98" evidence="3"/>
<proteinExistence type="predicted"/>
<feature type="region of interest" description="Disordered" evidence="1">
    <location>
        <begin position="840"/>
        <end position="947"/>
    </location>
</feature>
<dbReference type="InterPro" id="IPR053244">
    <property type="entry name" value="HDAC_HD_type_1"/>
</dbReference>
<dbReference type="Proteomes" id="UP001642502">
    <property type="component" value="Unassembled WGS sequence"/>
</dbReference>
<feature type="compositionally biased region" description="Pro residues" evidence="1">
    <location>
        <begin position="745"/>
        <end position="755"/>
    </location>
</feature>
<feature type="compositionally biased region" description="Low complexity" evidence="1">
    <location>
        <begin position="82"/>
        <end position="93"/>
    </location>
</feature>
<organism evidence="3 4">
    <name type="scientific">Sporothrix epigloea</name>
    <dbReference type="NCBI Taxonomy" id="1892477"/>
    <lineage>
        <taxon>Eukaryota</taxon>
        <taxon>Fungi</taxon>
        <taxon>Dikarya</taxon>
        <taxon>Ascomycota</taxon>
        <taxon>Pezizomycotina</taxon>
        <taxon>Sordariomycetes</taxon>
        <taxon>Sordariomycetidae</taxon>
        <taxon>Ophiostomatales</taxon>
        <taxon>Ophiostomataceae</taxon>
        <taxon>Sporothrix</taxon>
    </lineage>
</organism>
<feature type="compositionally biased region" description="Low complexity" evidence="1">
    <location>
        <begin position="889"/>
        <end position="900"/>
    </location>
</feature>
<comment type="caution">
    <text evidence="3">The sequence shown here is derived from an EMBL/GenBank/DDBJ whole genome shotgun (WGS) entry which is preliminary data.</text>
</comment>
<feature type="compositionally biased region" description="Polar residues" evidence="1">
    <location>
        <begin position="702"/>
        <end position="711"/>
    </location>
</feature>
<feature type="domain" description="Histone deacetylase" evidence="2">
    <location>
        <begin position="288"/>
        <end position="619"/>
    </location>
</feature>
<sequence>MSSAHATPRRRQSTNLRDTAESHGHDDALARSLRQLSLGTGTPSKSKSPSPLSRTSTAASTGSPRSPSVASVQRNSTTPRISLAGGSSSSSNGRDSRAGTPGLLRKASMNSLHGGSSVGSGDLGSTGSPRRSLARRTSAGALKSSSPSTPHRSPLPSGGHGFEPLHEERHRPQRPPPPTAADVARSHFERELARHADKDEMNRTPLVVVLHDACYGHRFSRPRTSRANLATIVERPERIQACAVGVSAAYVRLGGRHVGGAYMPHPELEPAAFPAVAMPFRIHQTARALPLQSPTVTNVHGTKWMEELRVMCDTAAAKLALNGRELQRPDMDRGPPAHHATPARLHEGDLYLCDESLQALEGALGGVCEAVDAVFDASSSNRRAFVAIRPPGHHCSADWPSGFCWINNVHVGIMHAILAHGLTHAAIVDIDLHHGDGSQAIAWQHNARSSAAAKNAAAWKKTSIGYFSLHDINSFPCESGDEDKVKNASLCIENAHGQTVWNVHLEPWKSETAFWALYADKYAVLLDKLRAFFRNQTAQRGPAGSSGAIFISAGFDASEWETSSMQRHEVNVPTEFYARFTRDVVQIANSECAGRVVSVLEGGYSDRALYSGVLSHISGLAGAHPVTTRSEAFHSGLGYEMGSRMGKLDICGDVEENEKTNDAPYDPAWWTSAELDRIEAALAPAPPPPEVKAERAPHPATTYFSPTASSQAKVNYAPKLRRSMSSLSATYGHSAGPSSPSSRPASPPPPPPPDVPWTVAMHELSKLLIPTERTTTSCTMEDLAVHATRVRPERQTLMGGIDASHVVTASVPSTPGGPTRVSMRERKPVRPFGALVAAASTATKEEDADQHLLDRKNRRKTDGGSVRPAASVTSTPAAARTSRSRQASRRLSGASTTTPTDDFDLLPRIPPMSAVVAEGAAASTGPPTRPASAHSSTTAVRLGASMNGPGAVSKPAAAPLLATGAAGAATKTPRKKAATSTTTVSTSAKSPFSRKTNGGSSGSAAAAVSAMAPSKDDLDKLTSGLRKIKINVVTTAQKEAREKARRDAEKTKPTPVVISTTTQRQSALSSPDTELPTPAADSVAPGLSHGSSAAWAAVSADASASSSPQPSKTAQPLPPATPLSQTISAASPPLPLLSIEAVEASRMPAALTTSSDDHLPLTPSTESGCGFVVAGIAGESAVSTPTDSLSATSPTASQQPTATPSSLHWLPSTENKPSPAPPADQTPVPVPSPMKRADLPVFTSTSTIPFFAPGSSSRPSSSGASAGQPLTSLAAVPSRPATSSGPGLALSSSTTRSRSPAKALRSPTKLPRKLEQS</sequence>